<dbReference type="RefSeq" id="WP_221308081.1">
    <property type="nucleotide sequence ID" value="NZ_JACHDS010000001.1"/>
</dbReference>
<feature type="domain" description="Beta-lactamase-related" evidence="1">
    <location>
        <begin position="14"/>
        <end position="344"/>
    </location>
</feature>
<proteinExistence type="predicted"/>
<dbReference type="SUPFAM" id="SSF56601">
    <property type="entry name" value="beta-lactamase/transpeptidase-like"/>
    <property type="match status" value="1"/>
</dbReference>
<sequence>MTTSTDVQSPSELLDTHMRPLLTEARVPAAAAAVIRGNQEAVRAVGFQRRGWPDLVDTFTTFETGSVTKTFTALLLAEMAACGDVDYSDPIDTYLPPEGRPRRGERPITLLDLATHTAGLPRLPRNLFPGAVSNWLRDPYARYSRDDLYRATARLRPAPAVSPPPSYSTFGIGLLGQLLADAAGSSYPDLLAKRILRPLRMDDSGAPPAIAPGTRAATGHRRGRPVGPWHFGALAGAGAVRSTAVDLLGYLRAHLRPEMSDAPLAAALRATRIPRRSMAGRAGAAGTSVSLVWNHRVVGGQTLLWHTGGTGGFTAFVGFSPTANAAVAVLANATPTWRQPAIRAARRLFRAVLFPDGSY</sequence>
<protein>
    <submittedName>
        <fullName evidence="2">CubicO group peptidase (Beta-lactamase class C family)</fullName>
    </submittedName>
</protein>
<reference evidence="2 3" key="1">
    <citation type="submission" date="2020-08" db="EMBL/GenBank/DDBJ databases">
        <title>Sequencing the genomes of 1000 actinobacteria strains.</title>
        <authorList>
            <person name="Klenk H.-P."/>
        </authorList>
    </citation>
    <scope>NUCLEOTIDE SEQUENCE [LARGE SCALE GENOMIC DNA]</scope>
    <source>
        <strain evidence="2 3">DSM 46659</strain>
    </source>
</reference>
<dbReference type="Pfam" id="PF00144">
    <property type="entry name" value="Beta-lactamase"/>
    <property type="match status" value="1"/>
</dbReference>
<evidence type="ECO:0000259" key="1">
    <source>
        <dbReference type="Pfam" id="PF00144"/>
    </source>
</evidence>
<name>A0A7W9YGY4_9ACTN</name>
<comment type="caution">
    <text evidence="2">The sequence shown here is derived from an EMBL/GenBank/DDBJ whole genome shotgun (WGS) entry which is preliminary data.</text>
</comment>
<keyword evidence="3" id="KW-1185">Reference proteome</keyword>
<evidence type="ECO:0000313" key="2">
    <source>
        <dbReference type="EMBL" id="MBB6171969.1"/>
    </source>
</evidence>
<dbReference type="Gene3D" id="3.40.710.10">
    <property type="entry name" value="DD-peptidase/beta-lactamase superfamily"/>
    <property type="match status" value="1"/>
</dbReference>
<evidence type="ECO:0000313" key="3">
    <source>
        <dbReference type="Proteomes" id="UP000546642"/>
    </source>
</evidence>
<organism evidence="2 3">
    <name type="scientific">Nocardiopsis mwathae</name>
    <dbReference type="NCBI Taxonomy" id="1472723"/>
    <lineage>
        <taxon>Bacteria</taxon>
        <taxon>Bacillati</taxon>
        <taxon>Actinomycetota</taxon>
        <taxon>Actinomycetes</taxon>
        <taxon>Streptosporangiales</taxon>
        <taxon>Nocardiopsidaceae</taxon>
        <taxon>Nocardiopsis</taxon>
    </lineage>
</organism>
<dbReference type="InterPro" id="IPR050491">
    <property type="entry name" value="AmpC-like"/>
</dbReference>
<accession>A0A7W9YGY4</accession>
<dbReference type="PANTHER" id="PTHR46825:SF7">
    <property type="entry name" value="D-ALANYL-D-ALANINE CARBOXYPEPTIDASE"/>
    <property type="match status" value="1"/>
</dbReference>
<dbReference type="PANTHER" id="PTHR46825">
    <property type="entry name" value="D-ALANYL-D-ALANINE-CARBOXYPEPTIDASE/ENDOPEPTIDASE AMPH"/>
    <property type="match status" value="1"/>
</dbReference>
<dbReference type="InterPro" id="IPR001466">
    <property type="entry name" value="Beta-lactam-related"/>
</dbReference>
<gene>
    <name evidence="2" type="ORF">HNR23_002029</name>
</gene>
<dbReference type="Proteomes" id="UP000546642">
    <property type="component" value="Unassembled WGS sequence"/>
</dbReference>
<dbReference type="InterPro" id="IPR012338">
    <property type="entry name" value="Beta-lactam/transpept-like"/>
</dbReference>
<dbReference type="AlphaFoldDB" id="A0A7W9YGY4"/>
<dbReference type="EMBL" id="JACHDS010000001">
    <property type="protein sequence ID" value="MBB6171969.1"/>
    <property type="molecule type" value="Genomic_DNA"/>
</dbReference>